<sequence>MDKRKKKERKRKTKSDSVHVVARRYTQRMYFPFNDYSSLYNLLTFGTNRTRDSLKKIKVSSTVSYLLSFSISIRAYLTAIGHTENFLLDFQSAKLKIFTFIFSSFVRLYVGVDLDQNDKRDTRYSRLTKSETLSRNGRPVIKKNKKKYQEGKRTPFARLHLYTYTYTQTDTPANESLLRFLVINRT</sequence>
<dbReference type="EMBL" id="JAYRBN010000075">
    <property type="protein sequence ID" value="KAL2732603.1"/>
    <property type="molecule type" value="Genomic_DNA"/>
</dbReference>
<evidence type="ECO:0000313" key="1">
    <source>
        <dbReference type="EMBL" id="KAL2732603.1"/>
    </source>
</evidence>
<dbReference type="AlphaFoldDB" id="A0ABD2BJP4"/>
<comment type="caution">
    <text evidence="1">The sequence shown here is derived from an EMBL/GenBank/DDBJ whole genome shotgun (WGS) entry which is preliminary data.</text>
</comment>
<protein>
    <submittedName>
        <fullName evidence="1">Uncharacterized protein</fullName>
    </submittedName>
</protein>
<dbReference type="Proteomes" id="UP001607303">
    <property type="component" value="Unassembled WGS sequence"/>
</dbReference>
<proteinExistence type="predicted"/>
<evidence type="ECO:0000313" key="2">
    <source>
        <dbReference type="Proteomes" id="UP001607303"/>
    </source>
</evidence>
<organism evidence="1 2">
    <name type="scientific">Vespula maculifrons</name>
    <name type="common">Eastern yellow jacket</name>
    <name type="synonym">Wasp</name>
    <dbReference type="NCBI Taxonomy" id="7453"/>
    <lineage>
        <taxon>Eukaryota</taxon>
        <taxon>Metazoa</taxon>
        <taxon>Ecdysozoa</taxon>
        <taxon>Arthropoda</taxon>
        <taxon>Hexapoda</taxon>
        <taxon>Insecta</taxon>
        <taxon>Pterygota</taxon>
        <taxon>Neoptera</taxon>
        <taxon>Endopterygota</taxon>
        <taxon>Hymenoptera</taxon>
        <taxon>Apocrita</taxon>
        <taxon>Aculeata</taxon>
        <taxon>Vespoidea</taxon>
        <taxon>Vespidae</taxon>
        <taxon>Vespinae</taxon>
        <taxon>Vespula</taxon>
    </lineage>
</organism>
<name>A0ABD2BJP4_VESMC</name>
<accession>A0ABD2BJP4</accession>
<gene>
    <name evidence="1" type="ORF">V1477_014844</name>
</gene>
<reference evidence="1 2" key="1">
    <citation type="journal article" date="2024" name="Ann. Entomol. Soc. Am.">
        <title>Genomic analyses of the southern and eastern yellowjacket wasps (Hymenoptera: Vespidae) reveal evolutionary signatures of social life.</title>
        <authorList>
            <person name="Catto M.A."/>
            <person name="Caine P.B."/>
            <person name="Orr S.E."/>
            <person name="Hunt B.G."/>
            <person name="Goodisman M.A.D."/>
        </authorList>
    </citation>
    <scope>NUCLEOTIDE SEQUENCE [LARGE SCALE GENOMIC DNA]</scope>
    <source>
        <strain evidence="1">232</strain>
        <tissue evidence="1">Head and thorax</tissue>
    </source>
</reference>
<keyword evidence="2" id="KW-1185">Reference proteome</keyword>